<feature type="disulfide bond" evidence="2">
    <location>
        <begin position="29"/>
        <end position="47"/>
    </location>
</feature>
<gene>
    <name evidence="3" type="ORF">LSINAPIS_LOCUS12196</name>
</gene>
<dbReference type="CDD" id="cd00112">
    <property type="entry name" value="LDLa"/>
    <property type="match status" value="1"/>
</dbReference>
<dbReference type="Pfam" id="PF00057">
    <property type="entry name" value="Ldl_recept_a"/>
    <property type="match status" value="1"/>
</dbReference>
<keyword evidence="1 2" id="KW-1015">Disulfide bond</keyword>
<dbReference type="SMART" id="SM00192">
    <property type="entry name" value="LDLa"/>
    <property type="match status" value="1"/>
</dbReference>
<proteinExistence type="predicted"/>
<dbReference type="SUPFAM" id="SSF57424">
    <property type="entry name" value="LDL receptor-like module"/>
    <property type="match status" value="1"/>
</dbReference>
<dbReference type="InterPro" id="IPR002172">
    <property type="entry name" value="LDrepeatLR_classA_rpt"/>
</dbReference>
<dbReference type="InterPro" id="IPR036055">
    <property type="entry name" value="LDL_receptor-like_sf"/>
</dbReference>
<dbReference type="Gene3D" id="4.10.400.10">
    <property type="entry name" value="Low-density Lipoprotein Receptor"/>
    <property type="match status" value="1"/>
</dbReference>
<dbReference type="PROSITE" id="PS50068">
    <property type="entry name" value="LDLRA_2"/>
    <property type="match status" value="1"/>
</dbReference>
<protein>
    <recommendedName>
        <fullName evidence="5">NodB homology domain-containing protein</fullName>
    </recommendedName>
</protein>
<dbReference type="SUPFAM" id="SSF88713">
    <property type="entry name" value="Glycoside hydrolase/deacetylase"/>
    <property type="match status" value="1"/>
</dbReference>
<evidence type="ECO:0008006" key="5">
    <source>
        <dbReference type="Google" id="ProtNLM"/>
    </source>
</evidence>
<evidence type="ECO:0000313" key="3">
    <source>
        <dbReference type="EMBL" id="VVD01875.1"/>
    </source>
</evidence>
<name>A0A5E4QV73_9NEOP</name>
<dbReference type="InterPro" id="IPR023415">
    <property type="entry name" value="LDLR_class-A_CS"/>
</dbReference>
<dbReference type="GO" id="GO:0005975">
    <property type="term" value="P:carbohydrate metabolic process"/>
    <property type="evidence" value="ECO:0007669"/>
    <property type="project" value="InterPro"/>
</dbReference>
<sequence>MKVDAFTETIVPKPLLESARCANETHLGCADETCVLAEYFCDGSNDCADSSDEGWCDISYDPNGALPCDPGLCLLPNCFCTKNGTDTPGNLVPSQTPQMITLTFDGPVNHENWDIYTKQLLNADRKNPNGCPIKATFFVSHPYTNYRHVQKLWNDDHEIAVNSITNRGPAEWWSKNATVEDWFDEMVGQANIINRFGRVWMEEFRGMRVPHYSVGWNRQFLMMQEFGFVYDATAVAPLSDPPFWPKQPVLSNQKLCWLVGDGDKPAQTRRTYVSHTTRFTSELLKLPDVYFVTYREVIDWMKRPTPVIQLKKFQPWQCNNKRFQDSEIACQKPNTCKLPSKVLEHDKYMITCIDCPKSYPWIRNEFGVE</sequence>
<evidence type="ECO:0000256" key="1">
    <source>
        <dbReference type="ARBA" id="ARBA00023157"/>
    </source>
</evidence>
<accession>A0A5E4QV73</accession>
<dbReference type="PROSITE" id="PS01209">
    <property type="entry name" value="LDLRA_1"/>
    <property type="match status" value="1"/>
</dbReference>
<keyword evidence="4" id="KW-1185">Reference proteome</keyword>
<dbReference type="PANTHER" id="PTHR45985">
    <property type="match status" value="1"/>
</dbReference>
<evidence type="ECO:0000313" key="4">
    <source>
        <dbReference type="Proteomes" id="UP000324832"/>
    </source>
</evidence>
<dbReference type="AlphaFoldDB" id="A0A5E4QV73"/>
<evidence type="ECO:0000256" key="2">
    <source>
        <dbReference type="PROSITE-ProRule" id="PRU00124"/>
    </source>
</evidence>
<dbReference type="InterPro" id="IPR052740">
    <property type="entry name" value="CE4"/>
</dbReference>
<dbReference type="InterPro" id="IPR011330">
    <property type="entry name" value="Glyco_hydro/deAcase_b/a-brl"/>
</dbReference>
<dbReference type="EMBL" id="FZQP02005567">
    <property type="protein sequence ID" value="VVD01875.1"/>
    <property type="molecule type" value="Genomic_DNA"/>
</dbReference>
<organism evidence="3 4">
    <name type="scientific">Leptidea sinapis</name>
    <dbReference type="NCBI Taxonomy" id="189913"/>
    <lineage>
        <taxon>Eukaryota</taxon>
        <taxon>Metazoa</taxon>
        <taxon>Ecdysozoa</taxon>
        <taxon>Arthropoda</taxon>
        <taxon>Hexapoda</taxon>
        <taxon>Insecta</taxon>
        <taxon>Pterygota</taxon>
        <taxon>Neoptera</taxon>
        <taxon>Endopterygota</taxon>
        <taxon>Lepidoptera</taxon>
        <taxon>Glossata</taxon>
        <taxon>Ditrysia</taxon>
        <taxon>Papilionoidea</taxon>
        <taxon>Pieridae</taxon>
        <taxon>Dismorphiinae</taxon>
        <taxon>Leptidea</taxon>
    </lineage>
</organism>
<dbReference type="Proteomes" id="UP000324832">
    <property type="component" value="Unassembled WGS sequence"/>
</dbReference>
<dbReference type="GO" id="GO:0016787">
    <property type="term" value="F:hydrolase activity"/>
    <property type="evidence" value="ECO:0007669"/>
    <property type="project" value="UniProtKB-ARBA"/>
</dbReference>
<dbReference type="Gene3D" id="3.20.20.370">
    <property type="entry name" value="Glycoside hydrolase/deacetylase"/>
    <property type="match status" value="1"/>
</dbReference>
<comment type="caution">
    <text evidence="2">Lacks conserved residue(s) required for the propagation of feature annotation.</text>
</comment>
<reference evidence="3 4" key="1">
    <citation type="submission" date="2017-07" db="EMBL/GenBank/DDBJ databases">
        <authorList>
            <person name="Talla V."/>
            <person name="Backstrom N."/>
        </authorList>
    </citation>
    <scope>NUCLEOTIDE SEQUENCE [LARGE SCALE GENOMIC DNA]</scope>
</reference>
<feature type="disulfide bond" evidence="2">
    <location>
        <begin position="41"/>
        <end position="56"/>
    </location>
</feature>
<dbReference type="PANTHER" id="PTHR45985:SF5">
    <property type="entry name" value="CHITIN AND LDLR BINDING DEACETYLASE 3"/>
    <property type="match status" value="1"/>
</dbReference>